<dbReference type="AlphaFoldDB" id="A0A179GBK9"/>
<keyword evidence="4" id="KW-0238">DNA-binding</keyword>
<dbReference type="InterPro" id="IPR001138">
    <property type="entry name" value="Zn2Cys6_DnaBD"/>
</dbReference>
<evidence type="ECO:0000256" key="6">
    <source>
        <dbReference type="ARBA" id="ARBA00023242"/>
    </source>
</evidence>
<dbReference type="GO" id="GO:0016740">
    <property type="term" value="F:transferase activity"/>
    <property type="evidence" value="ECO:0007669"/>
    <property type="project" value="UniProtKB-KW"/>
</dbReference>
<keyword evidence="1" id="KW-0479">Metal-binding</keyword>
<evidence type="ECO:0000256" key="1">
    <source>
        <dbReference type="ARBA" id="ARBA00022723"/>
    </source>
</evidence>
<organism evidence="7 8">
    <name type="scientific">Purpureocillium lilacinum</name>
    <name type="common">Paecilomyces lilacinus</name>
    <dbReference type="NCBI Taxonomy" id="33203"/>
    <lineage>
        <taxon>Eukaryota</taxon>
        <taxon>Fungi</taxon>
        <taxon>Dikarya</taxon>
        <taxon>Ascomycota</taxon>
        <taxon>Pezizomycotina</taxon>
        <taxon>Sordariomycetes</taxon>
        <taxon>Hypocreomycetidae</taxon>
        <taxon>Hypocreales</taxon>
        <taxon>Ophiocordycipitaceae</taxon>
        <taxon>Purpureocillium</taxon>
    </lineage>
</organism>
<dbReference type="SUPFAM" id="SSF57701">
    <property type="entry name" value="Zn2/Cys6 DNA-binding domain"/>
    <property type="match status" value="1"/>
</dbReference>
<keyword evidence="7" id="KW-0808">Transferase</keyword>
<dbReference type="PANTHER" id="PTHR36206">
    <property type="entry name" value="ASPERCRYPTIN BIOSYNTHESIS CLUSTER-SPECIFIC TRANSCRIPTION REGULATOR ATNN-RELATED"/>
    <property type="match status" value="1"/>
</dbReference>
<dbReference type="GO" id="GO:0008270">
    <property type="term" value="F:zinc ion binding"/>
    <property type="evidence" value="ECO:0007669"/>
    <property type="project" value="InterPro"/>
</dbReference>
<evidence type="ECO:0000313" key="8">
    <source>
        <dbReference type="Proteomes" id="UP000078240"/>
    </source>
</evidence>
<dbReference type="GO" id="GO:0000981">
    <property type="term" value="F:DNA-binding transcription factor activity, RNA polymerase II-specific"/>
    <property type="evidence" value="ECO:0007669"/>
    <property type="project" value="InterPro"/>
</dbReference>
<keyword evidence="5" id="KW-0804">Transcription</keyword>
<dbReference type="PANTHER" id="PTHR36206:SF12">
    <property type="entry name" value="ASPERCRYPTIN BIOSYNTHESIS CLUSTER-SPECIFIC TRANSCRIPTION REGULATOR ATNN-RELATED"/>
    <property type="match status" value="1"/>
</dbReference>
<proteinExistence type="predicted"/>
<reference evidence="7 8" key="1">
    <citation type="submission" date="2016-01" db="EMBL/GenBank/DDBJ databases">
        <title>Biosynthesis of antibiotic leucinostatins and their inhibition on Phytophthora in bio-control Purpureocillium lilacinum.</title>
        <authorList>
            <person name="Wang G."/>
            <person name="Liu Z."/>
            <person name="Lin R."/>
            <person name="Li E."/>
            <person name="Mao Z."/>
            <person name="Ling J."/>
            <person name="Yin W."/>
            <person name="Xie B."/>
        </authorList>
    </citation>
    <scope>NUCLEOTIDE SEQUENCE [LARGE SCALE GENOMIC DNA]</scope>
    <source>
        <strain evidence="7">PLBJ-1</strain>
    </source>
</reference>
<evidence type="ECO:0000256" key="4">
    <source>
        <dbReference type="ARBA" id="ARBA00023125"/>
    </source>
</evidence>
<keyword evidence="2" id="KW-0862">Zinc</keyword>
<evidence type="ECO:0000313" key="7">
    <source>
        <dbReference type="EMBL" id="OAQ75192.1"/>
    </source>
</evidence>
<dbReference type="InterPro" id="IPR052360">
    <property type="entry name" value="Transcr_Regulatory_Proteins"/>
</dbReference>
<dbReference type="Proteomes" id="UP000078240">
    <property type="component" value="Unassembled WGS sequence"/>
</dbReference>
<dbReference type="GO" id="GO:0003677">
    <property type="term" value="F:DNA binding"/>
    <property type="evidence" value="ECO:0007669"/>
    <property type="project" value="UniProtKB-KW"/>
</dbReference>
<dbReference type="EMBL" id="LSBH01000008">
    <property type="protein sequence ID" value="OAQ75192.1"/>
    <property type="molecule type" value="Genomic_DNA"/>
</dbReference>
<evidence type="ECO:0000256" key="2">
    <source>
        <dbReference type="ARBA" id="ARBA00022833"/>
    </source>
</evidence>
<name>A0A179GBK9_PURLI</name>
<gene>
    <name evidence="7" type="ORF">VFPBJ_09167</name>
</gene>
<dbReference type="Pfam" id="PF11951">
    <property type="entry name" value="Fungal_trans_2"/>
    <property type="match status" value="1"/>
</dbReference>
<accession>A0A179GBK9</accession>
<dbReference type="InterPro" id="IPR021858">
    <property type="entry name" value="Fun_TF"/>
</dbReference>
<evidence type="ECO:0000256" key="5">
    <source>
        <dbReference type="ARBA" id="ARBA00023163"/>
    </source>
</evidence>
<protein>
    <submittedName>
        <fullName evidence="7">4'-phosphopantetheinyl transferase</fullName>
    </submittedName>
</protein>
<dbReference type="CDD" id="cd00067">
    <property type="entry name" value="GAL4"/>
    <property type="match status" value="1"/>
</dbReference>
<sequence length="514" mass="57338">MPRKGIVKVRTGCITCKYDAFLKCDEGRPTCFVCQKAGKLCRGYAPPPVGYYSWQDLLLLSKPVQPGPSHIPGASVLELRNIAFFQRVVAPSVCGPVPHSLWTMVVNQMVHAEPAARHAVIAIGSLHENSAHVLGSDPMASGPLDADRHAITHYNNAIRCLTAPGLRFSNDTILLICVLFIAIEFLRGNVEAASTHIRNGISLLNSVGSANEDLVFALLHLAIFPYYFAMGPASSLEVPLYLDRSRFPRIFPSSCHAQAWLDLLALRTVRLVRQAKERRAGVTAAVLLEEITEAAQVLDGDLDAWWSTFCTSRAEMQGDLEVMARLLEARFLHAKMRVGTNLDQDEHIWATQESKFRRFVTVCQEVRNAWLSDSGKSRKFAFGMGFCPLLFRTVHKCRVPELRLAALSLMDELCWARETVWDRTMLRALGKKIIEVEHGVELTPETMKAWREVDVKELAVPADAHLIRDFVLHPGPDMTMNADGSKTWKRRVTLILTGPGGSSEGRLEECFEIR</sequence>
<keyword evidence="6" id="KW-0539">Nucleus</keyword>
<comment type="caution">
    <text evidence="7">The sequence shown here is derived from an EMBL/GenBank/DDBJ whole genome shotgun (WGS) entry which is preliminary data.</text>
</comment>
<keyword evidence="3" id="KW-0805">Transcription regulation</keyword>
<dbReference type="InterPro" id="IPR036864">
    <property type="entry name" value="Zn2-C6_fun-type_DNA-bd_sf"/>
</dbReference>
<evidence type="ECO:0000256" key="3">
    <source>
        <dbReference type="ARBA" id="ARBA00023015"/>
    </source>
</evidence>